<name>A0A239BLW6_9BACT</name>
<evidence type="ECO:0000313" key="1">
    <source>
        <dbReference type="EMBL" id="SNS08034.1"/>
    </source>
</evidence>
<gene>
    <name evidence="1" type="ORF">SAMN06269173_1276</name>
</gene>
<dbReference type="RefSeq" id="WP_089334540.1">
    <property type="nucleotide sequence ID" value="NZ_FZNS01000027.1"/>
</dbReference>
<evidence type="ECO:0000313" key="2">
    <source>
        <dbReference type="Proteomes" id="UP000198310"/>
    </source>
</evidence>
<dbReference type="AlphaFoldDB" id="A0A239BLW6"/>
<dbReference type="EMBL" id="FZNS01000027">
    <property type="protein sequence ID" value="SNS08034.1"/>
    <property type="molecule type" value="Genomic_DNA"/>
</dbReference>
<reference evidence="2" key="1">
    <citation type="submission" date="2017-06" db="EMBL/GenBank/DDBJ databases">
        <authorList>
            <person name="Varghese N."/>
            <person name="Submissions S."/>
        </authorList>
    </citation>
    <scope>NUCLEOTIDE SEQUENCE [LARGE SCALE GENOMIC DNA]</scope>
    <source>
        <strain evidence="2">DSM 28041</strain>
    </source>
</reference>
<keyword evidence="2" id="KW-1185">Reference proteome</keyword>
<protein>
    <recommendedName>
        <fullName evidence="3">Plasmid replication protein RepL domain-containing protein</fullName>
    </recommendedName>
</protein>
<dbReference type="Proteomes" id="UP000198310">
    <property type="component" value="Unassembled WGS sequence"/>
</dbReference>
<proteinExistence type="predicted"/>
<sequence>MEKMEKAGKLTSFPVHQSNPYLTSLVVPTRNKVVQVGNPKEFAMVNTDTGEEHSMLIGTKHVVDKEEFRKIFKGNIKTLFCLSSAGIKAFGYFLDALHVSKDQVLFDLEDCMKFTGYTSKASIYSGVSELLKNNFIARTHKAYTFFINPAIFFNGSRLVMVNEYVVQQDKKTPFPKPQLDLFEQTNIPTTHANT</sequence>
<evidence type="ECO:0008006" key="3">
    <source>
        <dbReference type="Google" id="ProtNLM"/>
    </source>
</evidence>
<organism evidence="1 2">
    <name type="scientific">Hymenobacter mucosus</name>
    <dbReference type="NCBI Taxonomy" id="1411120"/>
    <lineage>
        <taxon>Bacteria</taxon>
        <taxon>Pseudomonadati</taxon>
        <taxon>Bacteroidota</taxon>
        <taxon>Cytophagia</taxon>
        <taxon>Cytophagales</taxon>
        <taxon>Hymenobacteraceae</taxon>
        <taxon>Hymenobacter</taxon>
    </lineage>
</organism>
<accession>A0A239BLW6</accession>